<keyword evidence="2" id="KW-1185">Reference proteome</keyword>
<dbReference type="Proteomes" id="UP001457282">
    <property type="component" value="Unassembled WGS sequence"/>
</dbReference>
<evidence type="ECO:0000313" key="2">
    <source>
        <dbReference type="Proteomes" id="UP001457282"/>
    </source>
</evidence>
<sequence>MVVSLMLATWRCSREAQGVLGAASGSGGARVEDAVASSTVRPEMEERPRGGLNCGWPRAERDTEKGRVWVLSESTAMVLGVGSEGRQQQRSLGCSVELGTAIDWASGLFSGVGAGGDVRLCSGWEHGCRWGTRIGCPDLGVENRWW</sequence>
<name>A0AAW1X863_RUBAR</name>
<dbReference type="EMBL" id="JBEDUW010000004">
    <property type="protein sequence ID" value="KAK9931907.1"/>
    <property type="molecule type" value="Genomic_DNA"/>
</dbReference>
<proteinExistence type="predicted"/>
<protein>
    <submittedName>
        <fullName evidence="1">Uncharacterized protein</fullName>
    </submittedName>
</protein>
<dbReference type="AlphaFoldDB" id="A0AAW1X863"/>
<organism evidence="1 2">
    <name type="scientific">Rubus argutus</name>
    <name type="common">Southern blackberry</name>
    <dbReference type="NCBI Taxonomy" id="59490"/>
    <lineage>
        <taxon>Eukaryota</taxon>
        <taxon>Viridiplantae</taxon>
        <taxon>Streptophyta</taxon>
        <taxon>Embryophyta</taxon>
        <taxon>Tracheophyta</taxon>
        <taxon>Spermatophyta</taxon>
        <taxon>Magnoliopsida</taxon>
        <taxon>eudicotyledons</taxon>
        <taxon>Gunneridae</taxon>
        <taxon>Pentapetalae</taxon>
        <taxon>rosids</taxon>
        <taxon>fabids</taxon>
        <taxon>Rosales</taxon>
        <taxon>Rosaceae</taxon>
        <taxon>Rosoideae</taxon>
        <taxon>Rosoideae incertae sedis</taxon>
        <taxon>Rubus</taxon>
    </lineage>
</organism>
<accession>A0AAW1X863</accession>
<comment type="caution">
    <text evidence="1">The sequence shown here is derived from an EMBL/GenBank/DDBJ whole genome shotgun (WGS) entry which is preliminary data.</text>
</comment>
<gene>
    <name evidence="1" type="ORF">M0R45_019161</name>
</gene>
<reference evidence="1 2" key="1">
    <citation type="journal article" date="2023" name="G3 (Bethesda)">
        <title>A chromosome-length genome assembly and annotation of blackberry (Rubus argutus, cv. 'Hillquist').</title>
        <authorList>
            <person name="Bruna T."/>
            <person name="Aryal R."/>
            <person name="Dudchenko O."/>
            <person name="Sargent D.J."/>
            <person name="Mead D."/>
            <person name="Buti M."/>
            <person name="Cavallini A."/>
            <person name="Hytonen T."/>
            <person name="Andres J."/>
            <person name="Pham M."/>
            <person name="Weisz D."/>
            <person name="Mascagni F."/>
            <person name="Usai G."/>
            <person name="Natali L."/>
            <person name="Bassil N."/>
            <person name="Fernandez G.E."/>
            <person name="Lomsadze A."/>
            <person name="Armour M."/>
            <person name="Olukolu B."/>
            <person name="Poorten T."/>
            <person name="Britton C."/>
            <person name="Davik J."/>
            <person name="Ashrafi H."/>
            <person name="Aiden E.L."/>
            <person name="Borodovsky M."/>
            <person name="Worthington M."/>
        </authorList>
    </citation>
    <scope>NUCLEOTIDE SEQUENCE [LARGE SCALE GENOMIC DNA]</scope>
    <source>
        <strain evidence="1">PI 553951</strain>
    </source>
</reference>
<evidence type="ECO:0000313" key="1">
    <source>
        <dbReference type="EMBL" id="KAK9931907.1"/>
    </source>
</evidence>